<protein>
    <recommendedName>
        <fullName evidence="5">Cobalt-zinc-cadmium resistance protein CzcI</fullName>
    </recommendedName>
</protein>
<evidence type="ECO:0000256" key="2">
    <source>
        <dbReference type="SAM" id="SignalP"/>
    </source>
</evidence>
<evidence type="ECO:0008006" key="5">
    <source>
        <dbReference type="Google" id="ProtNLM"/>
    </source>
</evidence>
<sequence length="129" mass="14058">MSWMRKIVLLMLLALFPLQSSWAVVSTSCSHEDGSAANHFGHHEHPHESLGTDEEGSSKAAKKISLDGDCVFHGDHIKPLITKGISPGSVLSISLKPFFSASYASAEAGRPEKPNWRIGAKPVRRQINQ</sequence>
<comment type="caution">
    <text evidence="3">The sequence shown here is derived from an EMBL/GenBank/DDBJ whole genome shotgun (WGS) entry which is preliminary data.</text>
</comment>
<proteinExistence type="predicted"/>
<keyword evidence="4" id="KW-1185">Reference proteome</keyword>
<reference evidence="3 4" key="1">
    <citation type="submission" date="2024-04" db="EMBL/GenBank/DDBJ databases">
        <title>Draft Genome Sequence of Isolates Cultured from Underwater Hawaii Seamounts in the North Pacific Ocean.</title>
        <authorList>
            <person name="Sharma I."/>
            <person name="Darden B."/>
            <person name="Creggett J."/>
            <person name="Taylor S."/>
            <person name="Grant M.P."/>
            <person name="Scott J."/>
            <person name="Attles S."/>
            <person name="Walker S."/>
            <person name="Johnson G."/>
            <person name="St. Cloud C."/>
        </authorList>
    </citation>
    <scope>NUCLEOTIDE SEQUENCE [LARGE SCALE GENOMIC DNA]</scope>
    <source>
        <strain evidence="3 4">03GJ23</strain>
    </source>
</reference>
<name>A0ABU9M1M2_STUCH</name>
<feature type="region of interest" description="Disordered" evidence="1">
    <location>
        <begin position="34"/>
        <end position="58"/>
    </location>
</feature>
<organism evidence="3 4">
    <name type="scientific">Stutzerimonas chloritidismutans</name>
    <name type="common">Pseudomonas chloritidismutans</name>
    <dbReference type="NCBI Taxonomy" id="203192"/>
    <lineage>
        <taxon>Bacteria</taxon>
        <taxon>Pseudomonadati</taxon>
        <taxon>Pseudomonadota</taxon>
        <taxon>Gammaproteobacteria</taxon>
        <taxon>Pseudomonadales</taxon>
        <taxon>Pseudomonadaceae</taxon>
        <taxon>Stutzerimonas</taxon>
    </lineage>
</organism>
<dbReference type="PROSITE" id="PS51257">
    <property type="entry name" value="PROKAR_LIPOPROTEIN"/>
    <property type="match status" value="1"/>
</dbReference>
<feature type="signal peptide" evidence="2">
    <location>
        <begin position="1"/>
        <end position="23"/>
    </location>
</feature>
<dbReference type="EMBL" id="JBCFXD010000001">
    <property type="protein sequence ID" value="MEL7557246.1"/>
    <property type="molecule type" value="Genomic_DNA"/>
</dbReference>
<evidence type="ECO:0000256" key="1">
    <source>
        <dbReference type="SAM" id="MobiDB-lite"/>
    </source>
</evidence>
<dbReference type="RefSeq" id="WP_128119964.1">
    <property type="nucleotide sequence ID" value="NZ_JBCFXD010000001.1"/>
</dbReference>
<gene>
    <name evidence="3" type="ORF">AAGW23_00120</name>
</gene>
<accession>A0ABU9M1M2</accession>
<feature type="compositionally biased region" description="Basic and acidic residues" evidence="1">
    <location>
        <begin position="41"/>
        <end position="50"/>
    </location>
</feature>
<evidence type="ECO:0000313" key="3">
    <source>
        <dbReference type="EMBL" id="MEL7557246.1"/>
    </source>
</evidence>
<feature type="chain" id="PRO_5047417682" description="Cobalt-zinc-cadmium resistance protein CzcI" evidence="2">
    <location>
        <begin position="24"/>
        <end position="129"/>
    </location>
</feature>
<dbReference type="Proteomes" id="UP001467669">
    <property type="component" value="Unassembled WGS sequence"/>
</dbReference>
<keyword evidence="2" id="KW-0732">Signal</keyword>
<evidence type="ECO:0000313" key="4">
    <source>
        <dbReference type="Proteomes" id="UP001467669"/>
    </source>
</evidence>